<evidence type="ECO:0000313" key="1">
    <source>
        <dbReference type="EMBL" id="KAF6233125.1"/>
    </source>
</evidence>
<sequence length="163" mass="18006">MAVLGAHCICHQFLIAADSVLHGPRSYLDLFMIHRAQAPPSDLQRQRKISISVTAPSIYVRICSHRLPGRDPTSSSLISTLVPFQPQVLPILPKKLLLRVVFKANHLDDNLALCLDVDNIVGRGLPTTSHVLIDSQSVTRSVFSHFLAETAERFFATAAMRAE</sequence>
<organism evidence="1 2">
    <name type="scientific">Letharia columbiana</name>
    <dbReference type="NCBI Taxonomy" id="112416"/>
    <lineage>
        <taxon>Eukaryota</taxon>
        <taxon>Fungi</taxon>
        <taxon>Dikarya</taxon>
        <taxon>Ascomycota</taxon>
        <taxon>Pezizomycotina</taxon>
        <taxon>Lecanoromycetes</taxon>
        <taxon>OSLEUM clade</taxon>
        <taxon>Lecanoromycetidae</taxon>
        <taxon>Lecanorales</taxon>
        <taxon>Lecanorineae</taxon>
        <taxon>Parmeliaceae</taxon>
        <taxon>Letharia</taxon>
    </lineage>
</organism>
<evidence type="ECO:0000313" key="2">
    <source>
        <dbReference type="Proteomes" id="UP000578531"/>
    </source>
</evidence>
<dbReference type="Proteomes" id="UP000578531">
    <property type="component" value="Unassembled WGS sequence"/>
</dbReference>
<accession>A0A8H6L2H8</accession>
<name>A0A8H6L2H8_9LECA</name>
<dbReference type="AlphaFoldDB" id="A0A8H6L2H8"/>
<keyword evidence="2" id="KW-1185">Reference proteome</keyword>
<dbReference type="EMBL" id="JACCJC010000041">
    <property type="protein sequence ID" value="KAF6233125.1"/>
    <property type="molecule type" value="Genomic_DNA"/>
</dbReference>
<proteinExistence type="predicted"/>
<gene>
    <name evidence="1" type="ORF">HO173_008669</name>
</gene>
<comment type="caution">
    <text evidence="1">The sequence shown here is derived from an EMBL/GenBank/DDBJ whole genome shotgun (WGS) entry which is preliminary data.</text>
</comment>
<dbReference type="RefSeq" id="XP_037162547.1">
    <property type="nucleotide sequence ID" value="XM_037310565.1"/>
</dbReference>
<dbReference type="GeneID" id="59290323"/>
<reference evidence="1 2" key="1">
    <citation type="journal article" date="2020" name="Genomics">
        <title>Complete, high-quality genomes from long-read metagenomic sequencing of two wolf lichen thalli reveals enigmatic genome architecture.</title>
        <authorList>
            <person name="McKenzie S.K."/>
            <person name="Walston R.F."/>
            <person name="Allen J.L."/>
        </authorList>
    </citation>
    <scope>NUCLEOTIDE SEQUENCE [LARGE SCALE GENOMIC DNA]</scope>
    <source>
        <strain evidence="1">WasteWater2</strain>
    </source>
</reference>
<protein>
    <submittedName>
        <fullName evidence="1">Uncharacterized protein</fullName>
    </submittedName>
</protein>